<dbReference type="EMBL" id="JARJCW010000009">
    <property type="protein sequence ID" value="KAJ7220834.1"/>
    <property type="molecule type" value="Genomic_DNA"/>
</dbReference>
<sequence length="394" mass="42124">MSFSSIAATFPAEPALGSLDAFMTDFSAPRLDDSVFDGSLLHMLTQQDAHAHALAAAAAAAPRPPSSSCALLPSGAGTAWGALDLDMENVEDIFDDLRASCGMPPCDIYDDGSADAEPQDLRVLESAFGGLGFVPAQDVAAVFISDSESDSDSDSDEVDEGGVDLDADGALAAALAAAVLTPRRSARVPKPKIRADDVPPVRTSKPKAAASKSWGAAPRAAGPVRNSTSSSRAEARAEASPIRRNRTQTQQATFTRAPVPAAAVARAQRSGATLPAESANARHRRRDGVQHPRLRAPDDQLHGDDAPRADALPRRGGRACPLVFAREDSCERHRQRMQCWRDDNPARRALIPVFNELAEVLAVREDLEQDERHVSRVNQRLRAMWIKFVKDGST</sequence>
<organism evidence="2 3">
    <name type="scientific">Mycena pura</name>
    <dbReference type="NCBI Taxonomy" id="153505"/>
    <lineage>
        <taxon>Eukaryota</taxon>
        <taxon>Fungi</taxon>
        <taxon>Dikarya</taxon>
        <taxon>Basidiomycota</taxon>
        <taxon>Agaricomycotina</taxon>
        <taxon>Agaricomycetes</taxon>
        <taxon>Agaricomycetidae</taxon>
        <taxon>Agaricales</taxon>
        <taxon>Marasmiineae</taxon>
        <taxon>Mycenaceae</taxon>
        <taxon>Mycena</taxon>
    </lineage>
</organism>
<evidence type="ECO:0000256" key="1">
    <source>
        <dbReference type="SAM" id="MobiDB-lite"/>
    </source>
</evidence>
<reference evidence="2" key="1">
    <citation type="submission" date="2023-03" db="EMBL/GenBank/DDBJ databases">
        <title>Massive genome expansion in bonnet fungi (Mycena s.s.) driven by repeated elements and novel gene families across ecological guilds.</title>
        <authorList>
            <consortium name="Lawrence Berkeley National Laboratory"/>
            <person name="Harder C.B."/>
            <person name="Miyauchi S."/>
            <person name="Viragh M."/>
            <person name="Kuo A."/>
            <person name="Thoen E."/>
            <person name="Andreopoulos B."/>
            <person name="Lu D."/>
            <person name="Skrede I."/>
            <person name="Drula E."/>
            <person name="Henrissat B."/>
            <person name="Morin E."/>
            <person name="Kohler A."/>
            <person name="Barry K."/>
            <person name="LaButti K."/>
            <person name="Morin E."/>
            <person name="Salamov A."/>
            <person name="Lipzen A."/>
            <person name="Mereny Z."/>
            <person name="Hegedus B."/>
            <person name="Baldrian P."/>
            <person name="Stursova M."/>
            <person name="Weitz H."/>
            <person name="Taylor A."/>
            <person name="Grigoriev I.V."/>
            <person name="Nagy L.G."/>
            <person name="Martin F."/>
            <person name="Kauserud H."/>
        </authorList>
    </citation>
    <scope>NUCLEOTIDE SEQUENCE</scope>
    <source>
        <strain evidence="2">9144</strain>
    </source>
</reference>
<feature type="region of interest" description="Disordered" evidence="1">
    <location>
        <begin position="185"/>
        <end position="314"/>
    </location>
</feature>
<feature type="compositionally biased region" description="Low complexity" evidence="1">
    <location>
        <begin position="247"/>
        <end position="267"/>
    </location>
</feature>
<dbReference type="AlphaFoldDB" id="A0AAD6VRW5"/>
<keyword evidence="3" id="KW-1185">Reference proteome</keyword>
<protein>
    <submittedName>
        <fullName evidence="2">Uncharacterized protein</fullName>
    </submittedName>
</protein>
<name>A0AAD6VRW5_9AGAR</name>
<comment type="caution">
    <text evidence="2">The sequence shown here is derived from an EMBL/GenBank/DDBJ whole genome shotgun (WGS) entry which is preliminary data.</text>
</comment>
<feature type="compositionally biased region" description="Basic and acidic residues" evidence="1">
    <location>
        <begin position="287"/>
        <end position="313"/>
    </location>
</feature>
<proteinExistence type="predicted"/>
<evidence type="ECO:0000313" key="3">
    <source>
        <dbReference type="Proteomes" id="UP001219525"/>
    </source>
</evidence>
<gene>
    <name evidence="2" type="ORF">GGX14DRAFT_676194</name>
</gene>
<dbReference type="Proteomes" id="UP001219525">
    <property type="component" value="Unassembled WGS sequence"/>
</dbReference>
<accession>A0AAD6VRW5</accession>
<evidence type="ECO:0000313" key="2">
    <source>
        <dbReference type="EMBL" id="KAJ7220834.1"/>
    </source>
</evidence>